<comment type="subcellular location">
    <subcellularLocation>
        <location evidence="1">Nucleus</location>
    </subcellularLocation>
</comment>
<dbReference type="PANTHER" id="PTHR13361:SF1">
    <property type="entry name" value="WW DOMAIN-BINDING PROTEIN 11"/>
    <property type="match status" value="1"/>
</dbReference>
<evidence type="ECO:0000259" key="4">
    <source>
        <dbReference type="Pfam" id="PF09429"/>
    </source>
</evidence>
<evidence type="ECO:0000256" key="2">
    <source>
        <dbReference type="ARBA" id="ARBA00023242"/>
    </source>
</evidence>
<dbReference type="PANTHER" id="PTHR13361">
    <property type="entry name" value="WW DOMAIN-BINDING PROTEIN 11"/>
    <property type="match status" value="1"/>
</dbReference>
<feature type="compositionally biased region" description="Pro residues" evidence="3">
    <location>
        <begin position="150"/>
        <end position="164"/>
    </location>
</feature>
<gene>
    <name evidence="5" type="ORF">WJX75_004876</name>
</gene>
<accession>A0ABR2YN23</accession>
<reference evidence="5 6" key="1">
    <citation type="journal article" date="2024" name="Nat. Commun.">
        <title>Phylogenomics reveals the evolutionary origins of lichenization in chlorophyte algae.</title>
        <authorList>
            <person name="Puginier C."/>
            <person name="Libourel C."/>
            <person name="Otte J."/>
            <person name="Skaloud P."/>
            <person name="Haon M."/>
            <person name="Grisel S."/>
            <person name="Petersen M."/>
            <person name="Berrin J.G."/>
            <person name="Delaux P.M."/>
            <person name="Dal Grande F."/>
            <person name="Keller J."/>
        </authorList>
    </citation>
    <scope>NUCLEOTIDE SEQUENCE [LARGE SCALE GENOMIC DNA]</scope>
    <source>
        <strain evidence="5 6">SAG 216-7</strain>
    </source>
</reference>
<keyword evidence="6" id="KW-1185">Reference proteome</keyword>
<dbReference type="Pfam" id="PF09429">
    <property type="entry name" value="Wbp11"/>
    <property type="match status" value="1"/>
</dbReference>
<evidence type="ECO:0000256" key="3">
    <source>
        <dbReference type="SAM" id="MobiDB-lite"/>
    </source>
</evidence>
<name>A0ABR2YN23_9CHLO</name>
<keyword evidence="2" id="KW-0539">Nucleus</keyword>
<feature type="domain" description="Wbp11/ELF5/Saf1 N-terminal" evidence="4">
    <location>
        <begin position="8"/>
        <end position="77"/>
    </location>
</feature>
<dbReference type="InterPro" id="IPR019007">
    <property type="entry name" value="Wbp11/ELF5/Saf1_N"/>
</dbReference>
<evidence type="ECO:0000256" key="1">
    <source>
        <dbReference type="ARBA" id="ARBA00004123"/>
    </source>
</evidence>
<sequence length="365" mass="37713">MVKKKGSRDMNPADAYRKEQRAKEIARNKKERKFQRDASKMKSNPEALKEELKEVLELEEEGKLNLTIKLKKRALQGAYDLALKKKKEEAHRAVQAATVPVFANEYGHGVPEQRPENSVYYHPTLNPGGVPPPGKAQRYRTDPFSEPGGPAVPVPAAPPLPAGPAPGRLAGGPPSTSGALPPPPGPPPGALPPPPGPPPAFGAGMLPPPVGPPPGMHPPPSMPPPGYRAPLGPTPGPPPGMHSGYTAPATGEKKAPTITGQSTVAKLPKAQDDRTVTSMVPASVRVRREDPSTKPRLGPGAAVARSRPVVGPGFGLAPAVPAGAAAATPATAVARPAAPGAPAPGTAIDRKYQAFLAEMSELGAV</sequence>
<dbReference type="EMBL" id="JALJOT010000008">
    <property type="protein sequence ID" value="KAK9908252.1"/>
    <property type="molecule type" value="Genomic_DNA"/>
</dbReference>
<feature type="region of interest" description="Disordered" evidence="3">
    <location>
        <begin position="106"/>
        <end position="306"/>
    </location>
</feature>
<organism evidence="5 6">
    <name type="scientific">Coccomyxa subellipsoidea</name>
    <dbReference type="NCBI Taxonomy" id="248742"/>
    <lineage>
        <taxon>Eukaryota</taxon>
        <taxon>Viridiplantae</taxon>
        <taxon>Chlorophyta</taxon>
        <taxon>core chlorophytes</taxon>
        <taxon>Trebouxiophyceae</taxon>
        <taxon>Trebouxiophyceae incertae sedis</taxon>
        <taxon>Coccomyxaceae</taxon>
        <taxon>Coccomyxa</taxon>
    </lineage>
</organism>
<feature type="region of interest" description="Disordered" evidence="3">
    <location>
        <begin position="1"/>
        <end position="46"/>
    </location>
</feature>
<dbReference type="Proteomes" id="UP001491310">
    <property type="component" value="Unassembled WGS sequence"/>
</dbReference>
<feature type="compositionally biased region" description="Basic and acidic residues" evidence="3">
    <location>
        <begin position="15"/>
        <end position="40"/>
    </location>
</feature>
<feature type="compositionally biased region" description="Pro residues" evidence="3">
    <location>
        <begin position="180"/>
        <end position="240"/>
    </location>
</feature>
<evidence type="ECO:0000313" key="6">
    <source>
        <dbReference type="Proteomes" id="UP001491310"/>
    </source>
</evidence>
<protein>
    <recommendedName>
        <fullName evidence="4">Wbp11/ELF5/Saf1 N-terminal domain-containing protein</fullName>
    </recommendedName>
</protein>
<comment type="caution">
    <text evidence="5">The sequence shown here is derived from an EMBL/GenBank/DDBJ whole genome shotgun (WGS) entry which is preliminary data.</text>
</comment>
<feature type="compositionally biased region" description="Low complexity" evidence="3">
    <location>
        <begin position="165"/>
        <end position="179"/>
    </location>
</feature>
<evidence type="ECO:0000313" key="5">
    <source>
        <dbReference type="EMBL" id="KAK9908252.1"/>
    </source>
</evidence>
<proteinExistence type="predicted"/>